<sequence length="258" mass="26116">MSRQARTRLLLAAAAAVCAGTLVACSGAGPAGSGPEASAPSVSMPPTTGSDASSPAPVTSATAPAPTSSASRIPWPPETSGTSGTSGTSAAPTGAPTAPPPPTSTTAPEWITPAEATVGACININRQLRITDPSFGVVPCTEFHDAQVVGHGILPEGFNRDAKGAYAQLMMSQCDAHFAAYTGTAFGESRLVSGGWAATKSEYAQGDRTLVCIISMRDRTKFSGDAKGKTDESEFGHAEGWTPPTQRGQGPPNTGQRA</sequence>
<feature type="compositionally biased region" description="Low complexity" evidence="1">
    <location>
        <begin position="78"/>
        <end position="96"/>
    </location>
</feature>
<reference evidence="4 5" key="1">
    <citation type="submission" date="2018-07" db="EMBL/GenBank/DDBJ databases">
        <title>Arthrobacter sp. nov., isolated from raw cow's milk with high bacterial count.</title>
        <authorList>
            <person name="Hahne J."/>
            <person name="Isele D."/>
            <person name="Lipski A."/>
        </authorList>
    </citation>
    <scope>NUCLEOTIDE SEQUENCE [LARGE SCALE GENOMIC DNA]</scope>
    <source>
        <strain evidence="4 5">JZ R-183</strain>
    </source>
</reference>
<name>A0A496PHZ2_9MICC</name>
<feature type="chain" id="PRO_5039135899" description="Septum formation-related domain-containing protein" evidence="2">
    <location>
        <begin position="25"/>
        <end position="258"/>
    </location>
</feature>
<gene>
    <name evidence="4" type="ORF">DWQ67_09045</name>
</gene>
<feature type="signal peptide" evidence="2">
    <location>
        <begin position="1"/>
        <end position="24"/>
    </location>
</feature>
<feature type="region of interest" description="Disordered" evidence="1">
    <location>
        <begin position="28"/>
        <end position="109"/>
    </location>
</feature>
<feature type="compositionally biased region" description="Basic and acidic residues" evidence="1">
    <location>
        <begin position="222"/>
        <end position="237"/>
    </location>
</feature>
<evidence type="ECO:0000256" key="1">
    <source>
        <dbReference type="SAM" id="MobiDB-lite"/>
    </source>
</evidence>
<dbReference type="Proteomes" id="UP000273119">
    <property type="component" value="Unassembled WGS sequence"/>
</dbReference>
<proteinExistence type="predicted"/>
<comment type="caution">
    <text evidence="4">The sequence shown here is derived from an EMBL/GenBank/DDBJ whole genome shotgun (WGS) entry which is preliminary data.</text>
</comment>
<feature type="compositionally biased region" description="Polar residues" evidence="1">
    <location>
        <begin position="243"/>
        <end position="258"/>
    </location>
</feature>
<feature type="domain" description="Septum formation-related" evidence="3">
    <location>
        <begin position="119"/>
        <end position="229"/>
    </location>
</feature>
<dbReference type="EMBL" id="QQXL01000005">
    <property type="protein sequence ID" value="RKW70098.1"/>
    <property type="molecule type" value="Genomic_DNA"/>
</dbReference>
<feature type="compositionally biased region" description="Low complexity" evidence="1">
    <location>
        <begin position="52"/>
        <end position="71"/>
    </location>
</feature>
<evidence type="ECO:0000256" key="2">
    <source>
        <dbReference type="SAM" id="SignalP"/>
    </source>
</evidence>
<dbReference type="RefSeq" id="WP_121485286.1">
    <property type="nucleotide sequence ID" value="NZ_QQXL01000005.1"/>
</dbReference>
<feature type="compositionally biased region" description="Low complexity" evidence="1">
    <location>
        <begin position="28"/>
        <end position="41"/>
    </location>
</feature>
<keyword evidence="2" id="KW-0732">Signal</keyword>
<evidence type="ECO:0000259" key="3">
    <source>
        <dbReference type="Pfam" id="PF13845"/>
    </source>
</evidence>
<dbReference type="AlphaFoldDB" id="A0A496PHZ2"/>
<evidence type="ECO:0000313" key="4">
    <source>
        <dbReference type="EMBL" id="RKW70098.1"/>
    </source>
</evidence>
<keyword evidence="5" id="KW-1185">Reference proteome</keyword>
<feature type="region of interest" description="Disordered" evidence="1">
    <location>
        <begin position="222"/>
        <end position="258"/>
    </location>
</feature>
<protein>
    <recommendedName>
        <fullName evidence="3">Septum formation-related domain-containing protein</fullName>
    </recommendedName>
</protein>
<accession>A0A496PHZ2</accession>
<dbReference type="InterPro" id="IPR026004">
    <property type="entry name" value="Septum_form"/>
</dbReference>
<dbReference type="Pfam" id="PF13845">
    <property type="entry name" value="Septum_form"/>
    <property type="match status" value="1"/>
</dbReference>
<dbReference type="PROSITE" id="PS51257">
    <property type="entry name" value="PROKAR_LIPOPROTEIN"/>
    <property type="match status" value="1"/>
</dbReference>
<organism evidence="4 5">
    <name type="scientific">Galactobacter caseinivorans</name>
    <dbReference type="NCBI Taxonomy" id="2676123"/>
    <lineage>
        <taxon>Bacteria</taxon>
        <taxon>Bacillati</taxon>
        <taxon>Actinomycetota</taxon>
        <taxon>Actinomycetes</taxon>
        <taxon>Micrococcales</taxon>
        <taxon>Micrococcaceae</taxon>
        <taxon>Galactobacter</taxon>
    </lineage>
</organism>
<evidence type="ECO:0000313" key="5">
    <source>
        <dbReference type="Proteomes" id="UP000273119"/>
    </source>
</evidence>